<dbReference type="Proteomes" id="UP001596098">
    <property type="component" value="Unassembled WGS sequence"/>
</dbReference>
<evidence type="ECO:0000313" key="7">
    <source>
        <dbReference type="EMBL" id="MFC6154773.1"/>
    </source>
</evidence>
<comment type="cofactor">
    <cofactor evidence="1">
        <name>FAD</name>
        <dbReference type="ChEBI" id="CHEBI:57692"/>
    </cofactor>
</comment>
<evidence type="ECO:0000256" key="2">
    <source>
        <dbReference type="ARBA" id="ARBA00010139"/>
    </source>
</evidence>
<keyword evidence="3" id="KW-0285">Flavoprotein</keyword>
<comment type="caution">
    <text evidence="7">The sequence shown here is derived from an EMBL/GenBank/DDBJ whole genome shotgun (WGS) entry which is preliminary data.</text>
</comment>
<evidence type="ECO:0000256" key="6">
    <source>
        <dbReference type="ARBA" id="ARBA00023033"/>
    </source>
</evidence>
<name>A0ABW1R2D6_9ACTN</name>
<evidence type="ECO:0000256" key="1">
    <source>
        <dbReference type="ARBA" id="ARBA00001974"/>
    </source>
</evidence>
<reference evidence="8" key="1">
    <citation type="journal article" date="2019" name="Int. J. Syst. Evol. Microbiol.">
        <title>The Global Catalogue of Microorganisms (GCM) 10K type strain sequencing project: providing services to taxonomists for standard genome sequencing and annotation.</title>
        <authorList>
            <consortium name="The Broad Institute Genomics Platform"/>
            <consortium name="The Broad Institute Genome Sequencing Center for Infectious Disease"/>
            <person name="Wu L."/>
            <person name="Ma J."/>
        </authorList>
    </citation>
    <scope>NUCLEOTIDE SEQUENCE [LARGE SCALE GENOMIC DNA]</scope>
    <source>
        <strain evidence="8">DFY28</strain>
    </source>
</reference>
<comment type="similarity">
    <text evidence="2">Belongs to the FAD-binding monooxygenase family.</text>
</comment>
<organism evidence="7 8">
    <name type="scientific">Nocardioides yefusunii</name>
    <dbReference type="NCBI Taxonomy" id="2500546"/>
    <lineage>
        <taxon>Bacteria</taxon>
        <taxon>Bacillati</taxon>
        <taxon>Actinomycetota</taxon>
        <taxon>Actinomycetes</taxon>
        <taxon>Propionibacteriales</taxon>
        <taxon>Nocardioidaceae</taxon>
        <taxon>Nocardioides</taxon>
    </lineage>
</organism>
<dbReference type="PRINTS" id="PR00411">
    <property type="entry name" value="PNDRDTASEI"/>
</dbReference>
<dbReference type="InterPro" id="IPR020946">
    <property type="entry name" value="Flavin_mOase-like"/>
</dbReference>
<accession>A0ABW1R2D6</accession>
<keyword evidence="5 7" id="KW-0560">Oxidoreductase</keyword>
<dbReference type="SUPFAM" id="SSF51905">
    <property type="entry name" value="FAD/NAD(P)-binding domain"/>
    <property type="match status" value="1"/>
</dbReference>
<evidence type="ECO:0000256" key="5">
    <source>
        <dbReference type="ARBA" id="ARBA00023002"/>
    </source>
</evidence>
<keyword evidence="4" id="KW-0274">FAD</keyword>
<protein>
    <submittedName>
        <fullName evidence="7">Flavin-containing monooxygenase</fullName>
        <ecNumber evidence="7">1.14.13.-</ecNumber>
    </submittedName>
</protein>
<keyword evidence="6 7" id="KW-0503">Monooxygenase</keyword>
<evidence type="ECO:0000313" key="8">
    <source>
        <dbReference type="Proteomes" id="UP001596098"/>
    </source>
</evidence>
<evidence type="ECO:0000256" key="3">
    <source>
        <dbReference type="ARBA" id="ARBA00022630"/>
    </source>
</evidence>
<dbReference type="PANTHER" id="PTHR43872">
    <property type="entry name" value="MONOOXYGENASE, PUTATIVE (AFU_ORTHOLOGUE AFUA_8G02570)-RELATED"/>
    <property type="match status" value="1"/>
</dbReference>
<dbReference type="RefSeq" id="WP_128219178.1">
    <property type="nucleotide sequence ID" value="NZ_CP034929.1"/>
</dbReference>
<dbReference type="PANTHER" id="PTHR43872:SF1">
    <property type="entry name" value="MONOOXYGENASE, PUTATIVE (AFU_ORTHOLOGUE AFUA_8G02570)-RELATED"/>
    <property type="match status" value="1"/>
</dbReference>
<dbReference type="EMBL" id="JBHSQI010000009">
    <property type="protein sequence ID" value="MFC6154773.1"/>
    <property type="molecule type" value="Genomic_DNA"/>
</dbReference>
<dbReference type="InterPro" id="IPR051820">
    <property type="entry name" value="FAD-binding_MO"/>
</dbReference>
<proteinExistence type="inferred from homology"/>
<dbReference type="EC" id="1.14.13.-" evidence="7"/>
<evidence type="ECO:0000256" key="4">
    <source>
        <dbReference type="ARBA" id="ARBA00022827"/>
    </source>
</evidence>
<keyword evidence="8" id="KW-1185">Reference proteome</keyword>
<dbReference type="Gene3D" id="3.50.50.60">
    <property type="entry name" value="FAD/NAD(P)-binding domain"/>
    <property type="match status" value="1"/>
</dbReference>
<sequence>MRRSPRRVLARSTVPTRVARPVGPTDHVDVLVVGAGISGIGAAWHLLTETRRSFAVVEARHEIGGTWDLFRYPGVRSDSDLYTFGFDFRPWEDDDAIASGEKIRDYLHATVADEGLRPFMQFHSRVVRAEWSTPDARWTVTVEDSRTGEVRVQTAGWIFAGTGYYRYEEGFTPNFTGLDAFTGQVIHPQHWPEDVTAESLAGKKVLVIGSGATAVTLVPALADGGAEVTMLQRTPTYVMPLPARDGFGVAAKKLLGVERGTVVTRYKSALVQRLSWAACRRWPAQAKKAIRAAQRKVAGDDVVLSPHFDPPYDPWDQRLCVAPDGDFFTTLREGRARVVTDEVDAFTRTGVRTKGGEHLEADVVVTATGFTVQPFGAIETLVDGEKFELTDHVAYRGLMLDGLPNFAFSIGYTNASWTLKVGLLCDYFVDLLRHMEVGGFDWVRPDLPADDGPDAVGRRPLLDFGAGYVQRSLDALPSQGDRAPWLMTMNWFADRRLLRRGDVDDSNLTFGRRASGGQV</sequence>
<gene>
    <name evidence="7" type="ORF">ACFPWU_13975</name>
</gene>
<dbReference type="InterPro" id="IPR036188">
    <property type="entry name" value="FAD/NAD-bd_sf"/>
</dbReference>
<dbReference type="GO" id="GO:0004497">
    <property type="term" value="F:monooxygenase activity"/>
    <property type="evidence" value="ECO:0007669"/>
    <property type="project" value="UniProtKB-KW"/>
</dbReference>
<dbReference type="Pfam" id="PF00743">
    <property type="entry name" value="FMO-like"/>
    <property type="match status" value="1"/>
</dbReference>